<dbReference type="GO" id="GO:0051537">
    <property type="term" value="F:2 iron, 2 sulfur cluster binding"/>
    <property type="evidence" value="ECO:0007669"/>
    <property type="project" value="UniProtKB-KW"/>
</dbReference>
<dbReference type="PIRSF" id="PIRSF000216">
    <property type="entry name" value="NADH_DH_24kDa"/>
    <property type="match status" value="1"/>
</dbReference>
<dbReference type="PANTHER" id="PTHR43342:SF1">
    <property type="entry name" value="BIFURCATING [FEFE] HYDROGENASE GAMMA SUBUNIT"/>
    <property type="match status" value="1"/>
</dbReference>
<gene>
    <name evidence="8" type="ORF">GEMMAAP_12030</name>
</gene>
<evidence type="ECO:0000256" key="7">
    <source>
        <dbReference type="PIRSR" id="PIRSR000216-1"/>
    </source>
</evidence>
<dbReference type="PANTHER" id="PTHR43342">
    <property type="entry name" value="NADH-QUINONE OXIDOREDUCTASE, E SUBUNIT"/>
    <property type="match status" value="1"/>
</dbReference>
<dbReference type="GO" id="GO:0046872">
    <property type="term" value="F:metal ion binding"/>
    <property type="evidence" value="ECO:0007669"/>
    <property type="project" value="UniProtKB-KW"/>
</dbReference>
<keyword evidence="3 7" id="KW-0479">Metal-binding</keyword>
<comment type="similarity">
    <text evidence="1">Belongs to the complex I 24 kDa subunit family.</text>
</comment>
<keyword evidence="5 7" id="KW-0411">Iron-sulfur</keyword>
<dbReference type="InterPro" id="IPR041921">
    <property type="entry name" value="NuoE_N"/>
</dbReference>
<keyword evidence="4 7" id="KW-0408">Iron</keyword>
<accession>A0A143BP03</accession>
<comment type="cofactor">
    <cofactor evidence="6">
        <name>[2Fe-2S] cluster</name>
        <dbReference type="ChEBI" id="CHEBI:190135"/>
    </cofactor>
</comment>
<dbReference type="STRING" id="1379270.GEMMAAP_12030"/>
<comment type="cofactor">
    <cofactor evidence="7">
        <name>[2Fe-2S] cluster</name>
        <dbReference type="ChEBI" id="CHEBI:190135"/>
    </cofactor>
    <text evidence="7">Binds 1 [2Fe-2S] cluster.</text>
</comment>
<dbReference type="eggNOG" id="COG1905">
    <property type="taxonomic scope" value="Bacteria"/>
</dbReference>
<evidence type="ECO:0000313" key="8">
    <source>
        <dbReference type="EMBL" id="AMW06809.1"/>
    </source>
</evidence>
<feature type="binding site" evidence="7">
    <location>
        <position position="109"/>
    </location>
    <ligand>
        <name>[2Fe-2S] cluster</name>
        <dbReference type="ChEBI" id="CHEBI:190135"/>
    </ligand>
</feature>
<evidence type="ECO:0000256" key="4">
    <source>
        <dbReference type="ARBA" id="ARBA00023004"/>
    </source>
</evidence>
<sequence length="147" mass="15838">MLAGTPTDAEHLLPLLQQVQARFGFVSQPAIRLIAHAFNLSRAEVYGVVTFYHDLREEPVGDVVVQICMAEACQAVGCRQLAAHATSALGVSMGQSTPDGRVHLEAAYCFGNCALGPSVRIGDDIHGRVSPPRFDALLRAARQERTL</sequence>
<proteinExistence type="inferred from homology"/>
<dbReference type="AlphaFoldDB" id="A0A143BP03"/>
<dbReference type="SUPFAM" id="SSF52833">
    <property type="entry name" value="Thioredoxin-like"/>
    <property type="match status" value="1"/>
</dbReference>
<feature type="binding site" evidence="7">
    <location>
        <position position="68"/>
    </location>
    <ligand>
        <name>[2Fe-2S] cluster</name>
        <dbReference type="ChEBI" id="CHEBI:190135"/>
    </ligand>
</feature>
<dbReference type="EMBL" id="CP011454">
    <property type="protein sequence ID" value="AMW06809.1"/>
    <property type="molecule type" value="Genomic_DNA"/>
</dbReference>
<dbReference type="InterPro" id="IPR036249">
    <property type="entry name" value="Thioredoxin-like_sf"/>
</dbReference>
<dbReference type="InterPro" id="IPR028431">
    <property type="entry name" value="NADP_DH_HndA-like"/>
</dbReference>
<dbReference type="Gene3D" id="3.40.30.10">
    <property type="entry name" value="Glutaredoxin"/>
    <property type="match status" value="1"/>
</dbReference>
<evidence type="ECO:0000256" key="5">
    <source>
        <dbReference type="ARBA" id="ARBA00023014"/>
    </source>
</evidence>
<dbReference type="Gene3D" id="1.10.10.1590">
    <property type="entry name" value="NADH-quinone oxidoreductase subunit E"/>
    <property type="match status" value="1"/>
</dbReference>
<dbReference type="Pfam" id="PF01257">
    <property type="entry name" value="2Fe-2S_thioredx"/>
    <property type="match status" value="1"/>
</dbReference>
<evidence type="ECO:0000256" key="1">
    <source>
        <dbReference type="ARBA" id="ARBA00010643"/>
    </source>
</evidence>
<feature type="binding site" evidence="7">
    <location>
        <position position="113"/>
    </location>
    <ligand>
        <name>[2Fe-2S] cluster</name>
        <dbReference type="ChEBI" id="CHEBI:190135"/>
    </ligand>
</feature>
<keyword evidence="2 7" id="KW-0001">2Fe-2S</keyword>
<name>A0A143BP03_9BACT</name>
<dbReference type="GO" id="GO:0016491">
    <property type="term" value="F:oxidoreductase activity"/>
    <property type="evidence" value="ECO:0007669"/>
    <property type="project" value="InterPro"/>
</dbReference>
<protein>
    <submittedName>
        <fullName evidence="8">Formate dehydrogenase</fullName>
    </submittedName>
</protein>
<evidence type="ECO:0000256" key="3">
    <source>
        <dbReference type="ARBA" id="ARBA00022723"/>
    </source>
</evidence>
<dbReference type="Proteomes" id="UP000076404">
    <property type="component" value="Chromosome"/>
</dbReference>
<organism evidence="8 9">
    <name type="scientific">Gemmatimonas phototrophica</name>
    <dbReference type="NCBI Taxonomy" id="1379270"/>
    <lineage>
        <taxon>Bacteria</taxon>
        <taxon>Pseudomonadati</taxon>
        <taxon>Gemmatimonadota</taxon>
        <taxon>Gemmatimonadia</taxon>
        <taxon>Gemmatimonadales</taxon>
        <taxon>Gemmatimonadaceae</taxon>
        <taxon>Gemmatimonas</taxon>
    </lineage>
</organism>
<evidence type="ECO:0000256" key="2">
    <source>
        <dbReference type="ARBA" id="ARBA00022714"/>
    </source>
</evidence>
<evidence type="ECO:0000256" key="6">
    <source>
        <dbReference type="ARBA" id="ARBA00034078"/>
    </source>
</evidence>
<dbReference type="InterPro" id="IPR002023">
    <property type="entry name" value="NuoE-like"/>
</dbReference>
<evidence type="ECO:0000313" key="9">
    <source>
        <dbReference type="Proteomes" id="UP000076404"/>
    </source>
</evidence>
<dbReference type="CDD" id="cd03081">
    <property type="entry name" value="TRX_Fd_NuoE_FDH_gamma"/>
    <property type="match status" value="1"/>
</dbReference>
<dbReference type="KEGG" id="gph:GEMMAAP_12030"/>
<keyword evidence="9" id="KW-1185">Reference proteome</keyword>
<feature type="binding site" evidence="7">
    <location>
        <position position="73"/>
    </location>
    <ligand>
        <name>[2Fe-2S] cluster</name>
        <dbReference type="ChEBI" id="CHEBI:190135"/>
    </ligand>
</feature>
<reference evidence="8 9" key="1">
    <citation type="journal article" date="2014" name="Proc. Natl. Acad. Sci. U.S.A.">
        <title>Functional type 2 photosynthetic reaction centers found in the rare bacterial phylum Gemmatimonadetes.</title>
        <authorList>
            <person name="Zeng Y."/>
            <person name="Feng F."/>
            <person name="Medova H."/>
            <person name="Dean J."/>
            <person name="Koblizek M."/>
        </authorList>
    </citation>
    <scope>NUCLEOTIDE SEQUENCE [LARGE SCALE GENOMIC DNA]</scope>
    <source>
        <strain evidence="8 9">AP64</strain>
    </source>
</reference>
<reference evidence="8 9" key="2">
    <citation type="journal article" date="2016" name="Environ. Microbiol. Rep.">
        <title>Metagenomic evidence for the presence of phototrophic Gemmatimonadetes bacteria in diverse environments.</title>
        <authorList>
            <person name="Zeng Y."/>
            <person name="Baumbach J."/>
            <person name="Barbosa E.G."/>
            <person name="Azevedo V."/>
            <person name="Zhang C."/>
            <person name="Koblizek M."/>
        </authorList>
    </citation>
    <scope>NUCLEOTIDE SEQUENCE [LARGE SCALE GENOMIC DNA]</scope>
    <source>
        <strain evidence="8 9">AP64</strain>
    </source>
</reference>